<proteinExistence type="predicted"/>
<protein>
    <submittedName>
        <fullName evidence="1">Uncharacterized protein</fullName>
    </submittedName>
</protein>
<gene>
    <name evidence="1" type="ORF">BST63_01825</name>
</gene>
<comment type="caution">
    <text evidence="1">The sequence shown here is derived from an EMBL/GenBank/DDBJ whole genome shotgun (WGS) entry which is preliminary data.</text>
</comment>
<name>A0ABX3XBL0_9BRAD</name>
<dbReference type="EMBL" id="NAFK01000108">
    <property type="protein sequence ID" value="OSJ35475.1"/>
    <property type="molecule type" value="Genomic_DNA"/>
</dbReference>
<reference evidence="1 2" key="1">
    <citation type="submission" date="2017-03" db="EMBL/GenBank/DDBJ databases">
        <title>Whole genome sequences of fourteen strains of Bradyrhizobium canariense and one strain of Bradyrhizobium japonicum isolated from Lupinus (Papilionoideae: Genisteae) species in Algeria.</title>
        <authorList>
            <person name="Crovadore J."/>
            <person name="Chekireb D."/>
            <person name="Brachmann A."/>
            <person name="Chablais R."/>
            <person name="Cochard B."/>
            <person name="Lefort F."/>
        </authorList>
    </citation>
    <scope>NUCLEOTIDE SEQUENCE [LARGE SCALE GENOMIC DNA]</scope>
    <source>
        <strain evidence="1 2">UBMAN05</strain>
    </source>
</reference>
<keyword evidence="2" id="KW-1185">Reference proteome</keyword>
<dbReference type="Proteomes" id="UP000193884">
    <property type="component" value="Unassembled WGS sequence"/>
</dbReference>
<accession>A0ABX3XBL0</accession>
<sequence>MNEIDLVNFHYLSLFRRRACRLFYRSCQEERRRKGLCLLRGWLTPQQRAQFVGKGYFEVVGSDTGTRYRIRHGTSANVREVDASGRLGMGWCFVPVGELVEGDVMLVQKIALETSELETLAIAKNFYGW</sequence>
<evidence type="ECO:0000313" key="1">
    <source>
        <dbReference type="EMBL" id="OSJ35475.1"/>
    </source>
</evidence>
<evidence type="ECO:0000313" key="2">
    <source>
        <dbReference type="Proteomes" id="UP000193884"/>
    </source>
</evidence>
<organism evidence="1 2">
    <name type="scientific">Bradyrhizobium canariense</name>
    <dbReference type="NCBI Taxonomy" id="255045"/>
    <lineage>
        <taxon>Bacteria</taxon>
        <taxon>Pseudomonadati</taxon>
        <taxon>Pseudomonadota</taxon>
        <taxon>Alphaproteobacteria</taxon>
        <taxon>Hyphomicrobiales</taxon>
        <taxon>Nitrobacteraceae</taxon>
        <taxon>Bradyrhizobium</taxon>
    </lineage>
</organism>